<dbReference type="CDD" id="cd16440">
    <property type="entry name" value="beta_Kdo_transferase_KpsC_1"/>
    <property type="match status" value="1"/>
</dbReference>
<organism evidence="1 2">
    <name type="scientific">Mesobacterium hydrothermale</name>
    <dbReference type="NCBI Taxonomy" id="3111907"/>
    <lineage>
        <taxon>Bacteria</taxon>
        <taxon>Pseudomonadati</taxon>
        <taxon>Pseudomonadota</taxon>
        <taxon>Alphaproteobacteria</taxon>
        <taxon>Rhodobacterales</taxon>
        <taxon>Roseobacteraceae</taxon>
        <taxon>Mesobacterium</taxon>
    </lineage>
</organism>
<gene>
    <name evidence="1" type="ORF">VK792_03090</name>
</gene>
<reference evidence="1 2" key="1">
    <citation type="submission" date="2024-01" db="EMBL/GenBank/DDBJ databases">
        <title>Mesobacterium rodlantinim sp. nov., isolated from shallow sea hydrothermal systems off Kueishantao Island.</title>
        <authorList>
            <person name="Su Z."/>
            <person name="Tang K."/>
        </authorList>
    </citation>
    <scope>NUCLEOTIDE SEQUENCE [LARGE SCALE GENOMIC DNA]</scope>
    <source>
        <strain evidence="1 2">TK19101</strain>
    </source>
</reference>
<dbReference type="Proteomes" id="UP001348149">
    <property type="component" value="Unassembled WGS sequence"/>
</dbReference>
<keyword evidence="2" id="KW-1185">Reference proteome</keyword>
<sequence length="668" mass="73740">MPGKRAREAAEGDTPRRLFVYNGGFLTQPRLRRILRLAGYKVTLGKPGPGDLVGVWGQSPYAHRGEVVSEKTETPLLRVEDAFLRSLHPGRDGEPPVGLMIDQTGVHFDGRSPSDLETLLATHPLDDGALLSRARAAMAWMMDAQLTKYSGIDPATPCPDPGYVLVIDQTKGDASVTASGAGRARFLEMLTFARQDHPGARIVIKTHPETVAGHRAGHFRAEDAGGNVTLLEDPVSPWALLQGATAVYTVSSQMGFEAILAGHKPHVYGQPFYAGWGLTVDDMPIARRTRQLTRSQLFAGAMMLYPLWFDPYRDRLCELEDVLAALDSQARAWREDRRGWVAHDMRMWKRKPLQGFFGTVKPVLFSGDAPDRRHMVWAARAAPDSPFLRVEDGFLRSRGLGADLVPPLSLVCDPEGIYYDPTRPSRLERLIVDSPGLRPDQLDRARRLSRRLVRDGLSKYNLGGTVPQLPAGHRILVPGQVEDDASIRLGTDRIATNAALLETARAANPDATILYKPHPDVVAGLRPGTIERPEQWADRVLDGGDIGQLLQAVDEVWTMTSLTGFEALLRGCRVVTVGMPFYAGWGLTRDLMPRPDRRRVHGVTLEGLTFATLIAYPRYRDPVTGLPCPVEVVAERLASGQVPRPGPLNRSLSKVQGLFASQAHWWRR</sequence>
<evidence type="ECO:0000313" key="1">
    <source>
        <dbReference type="EMBL" id="MEC3860257.1"/>
    </source>
</evidence>
<dbReference type="CDD" id="cd16439">
    <property type="entry name" value="beta_Kdo_transferase_KpsC_2"/>
    <property type="match status" value="1"/>
</dbReference>
<name>A0ABU6HCR4_9RHOB</name>
<protein>
    <submittedName>
        <fullName evidence="1">Capsular polysaccharide biosynthesis protein</fullName>
    </submittedName>
</protein>
<dbReference type="EMBL" id="JAYLLH010000003">
    <property type="protein sequence ID" value="MEC3860257.1"/>
    <property type="molecule type" value="Genomic_DNA"/>
</dbReference>
<comment type="caution">
    <text evidence="1">The sequence shown here is derived from an EMBL/GenBank/DDBJ whole genome shotgun (WGS) entry which is preliminary data.</text>
</comment>
<proteinExistence type="predicted"/>
<dbReference type="InterPro" id="IPR007833">
    <property type="entry name" value="Capsule_polysaccharide_synth"/>
</dbReference>
<accession>A0ABU6HCR4</accession>
<evidence type="ECO:0000313" key="2">
    <source>
        <dbReference type="Proteomes" id="UP001348149"/>
    </source>
</evidence>
<dbReference type="Pfam" id="PF05159">
    <property type="entry name" value="Capsule_synth"/>
    <property type="match status" value="4"/>
</dbReference>